<feature type="signal peptide" evidence="1">
    <location>
        <begin position="1"/>
        <end position="26"/>
    </location>
</feature>
<evidence type="ECO:0000256" key="1">
    <source>
        <dbReference type="SAM" id="SignalP"/>
    </source>
</evidence>
<feature type="domain" description="Calcineurin-like phosphoesterase" evidence="2">
    <location>
        <begin position="34"/>
        <end position="306"/>
    </location>
</feature>
<organism evidence="3 4">
    <name type="scientific">Rhizosphaericola mali</name>
    <dbReference type="NCBI Taxonomy" id="2545455"/>
    <lineage>
        <taxon>Bacteria</taxon>
        <taxon>Pseudomonadati</taxon>
        <taxon>Bacteroidota</taxon>
        <taxon>Chitinophagia</taxon>
        <taxon>Chitinophagales</taxon>
        <taxon>Chitinophagaceae</taxon>
        <taxon>Rhizosphaericola</taxon>
    </lineage>
</organism>
<dbReference type="OrthoDB" id="5464769at2"/>
<dbReference type="KEGG" id="arac:E0W69_015770"/>
<gene>
    <name evidence="3" type="ORF">E0W69_015770</name>
</gene>
<evidence type="ECO:0000313" key="3">
    <source>
        <dbReference type="EMBL" id="QES90051.1"/>
    </source>
</evidence>
<reference evidence="3 4" key="1">
    <citation type="submission" date="2019-09" db="EMBL/GenBank/DDBJ databases">
        <title>Complete genome sequence of Arachidicoccus sp. B3-10 isolated from apple orchard soil.</title>
        <authorList>
            <person name="Kim H.S."/>
            <person name="Han K.-I."/>
            <person name="Suh M.K."/>
            <person name="Lee K.C."/>
            <person name="Eom M.K."/>
            <person name="Kim J.-S."/>
            <person name="Kang S.W."/>
            <person name="Sin Y."/>
            <person name="Lee J.-S."/>
        </authorList>
    </citation>
    <scope>NUCLEOTIDE SEQUENCE [LARGE SCALE GENOMIC DNA]</scope>
    <source>
        <strain evidence="3 4">B3-10</strain>
    </source>
</reference>
<evidence type="ECO:0000259" key="2">
    <source>
        <dbReference type="Pfam" id="PF00149"/>
    </source>
</evidence>
<name>A0A5P2GEL6_9BACT</name>
<dbReference type="AlphaFoldDB" id="A0A5P2GEL6"/>
<evidence type="ECO:0000313" key="4">
    <source>
        <dbReference type="Proteomes" id="UP000292424"/>
    </source>
</evidence>
<dbReference type="InterPro" id="IPR004843">
    <property type="entry name" value="Calcineurin-like_PHP"/>
</dbReference>
<dbReference type="SUPFAM" id="SSF56300">
    <property type="entry name" value="Metallo-dependent phosphatases"/>
    <property type="match status" value="1"/>
</dbReference>
<dbReference type="EMBL" id="CP044016">
    <property type="protein sequence ID" value="QES90051.1"/>
    <property type="molecule type" value="Genomic_DNA"/>
</dbReference>
<sequence length="386" mass="44206">MNNFKMICVRVLSVCVGLILFLGSNAQDNKMIQIIYLSDVHYGLTKKVFRGKENVSSDEVNKAILKEINNLQKQILPSDNGVGQNQMINHIDALIVTGDLANREEKGIQSATKSWAQFEKNYIKDLHTKDRFGKITPIYLTPGNHDASNAIGYFKPLNPSRDNKSMVEIYNRMLHPHILKTTTTFDYEKDVPNYAINIGSIHLIFPSIWPDSANRIWMENDLNNVKRNTPVLIFTHVPPYGDPKLFTNPNIPATINSKNKFENLLREKYKESLVIDKYAKDSIEQNGLDIFLYKHPNIKAYFHGHENHNEFYTYKGVDGKLSLPVFRVDSPMKGSISSKDEIKCSFQLITIDENKRLLSVRECLYNAHPNEKDQNITWGVSKTISL</sequence>
<keyword evidence="1" id="KW-0732">Signal</keyword>
<dbReference type="RefSeq" id="WP_131331007.1">
    <property type="nucleotide sequence ID" value="NZ_CP044016.1"/>
</dbReference>
<dbReference type="GO" id="GO:0016787">
    <property type="term" value="F:hydrolase activity"/>
    <property type="evidence" value="ECO:0007669"/>
    <property type="project" value="InterPro"/>
</dbReference>
<dbReference type="Proteomes" id="UP000292424">
    <property type="component" value="Chromosome"/>
</dbReference>
<dbReference type="InterPro" id="IPR029052">
    <property type="entry name" value="Metallo-depent_PP-like"/>
</dbReference>
<accession>A0A5P2GEL6</accession>
<feature type="chain" id="PRO_5024359738" evidence="1">
    <location>
        <begin position="27"/>
        <end position="386"/>
    </location>
</feature>
<dbReference type="Gene3D" id="3.60.21.10">
    <property type="match status" value="1"/>
</dbReference>
<proteinExistence type="predicted"/>
<dbReference type="Pfam" id="PF00149">
    <property type="entry name" value="Metallophos"/>
    <property type="match status" value="1"/>
</dbReference>
<keyword evidence="4" id="KW-1185">Reference proteome</keyword>
<protein>
    <submittedName>
        <fullName evidence="3">Metallophosphoesterase</fullName>
    </submittedName>
</protein>